<gene>
    <name evidence="1" type="ORF">MERR_LOCUS2744</name>
</gene>
<dbReference type="OrthoDB" id="1937452at2759"/>
<name>A0A6D2HJJ6_9BRAS</name>
<reference evidence="1" key="1">
    <citation type="submission" date="2020-01" db="EMBL/GenBank/DDBJ databases">
        <authorList>
            <person name="Mishra B."/>
        </authorList>
    </citation>
    <scope>NUCLEOTIDE SEQUENCE [LARGE SCALE GENOMIC DNA]</scope>
</reference>
<dbReference type="AlphaFoldDB" id="A0A6D2HJJ6"/>
<evidence type="ECO:0000313" key="1">
    <source>
        <dbReference type="EMBL" id="CAA7015509.1"/>
    </source>
</evidence>
<proteinExistence type="predicted"/>
<protein>
    <submittedName>
        <fullName evidence="1">Uncharacterized protein</fullName>
    </submittedName>
</protein>
<keyword evidence="2" id="KW-1185">Reference proteome</keyword>
<dbReference type="Proteomes" id="UP000467841">
    <property type="component" value="Unassembled WGS sequence"/>
</dbReference>
<dbReference type="EMBL" id="CACVBM020000177">
    <property type="protein sequence ID" value="CAA7015509.1"/>
    <property type="molecule type" value="Genomic_DNA"/>
</dbReference>
<sequence>MRDSIFFAETSLRSGYPLRMLSSQSGELSFMRMYGQRAQVLGSIIIDGGSGYCKFGWSKVYRLLRRPFVKPLQTAAENLQVKKRWFRVSKDC</sequence>
<accession>A0A6D2HJJ6</accession>
<evidence type="ECO:0000313" key="2">
    <source>
        <dbReference type="Proteomes" id="UP000467841"/>
    </source>
</evidence>
<organism evidence="1 2">
    <name type="scientific">Microthlaspi erraticum</name>
    <dbReference type="NCBI Taxonomy" id="1685480"/>
    <lineage>
        <taxon>Eukaryota</taxon>
        <taxon>Viridiplantae</taxon>
        <taxon>Streptophyta</taxon>
        <taxon>Embryophyta</taxon>
        <taxon>Tracheophyta</taxon>
        <taxon>Spermatophyta</taxon>
        <taxon>Magnoliopsida</taxon>
        <taxon>eudicotyledons</taxon>
        <taxon>Gunneridae</taxon>
        <taxon>Pentapetalae</taxon>
        <taxon>rosids</taxon>
        <taxon>malvids</taxon>
        <taxon>Brassicales</taxon>
        <taxon>Brassicaceae</taxon>
        <taxon>Coluteocarpeae</taxon>
        <taxon>Microthlaspi</taxon>
    </lineage>
</organism>
<comment type="caution">
    <text evidence="1">The sequence shown here is derived from an EMBL/GenBank/DDBJ whole genome shotgun (WGS) entry which is preliminary data.</text>
</comment>